<dbReference type="PANTHER" id="PTHR43475:SF1">
    <property type="entry name" value="METHYLTHIORIBOSE-1-PHOSPHATE ISOMERASE"/>
    <property type="match status" value="1"/>
</dbReference>
<dbReference type="InterPro" id="IPR037171">
    <property type="entry name" value="NagB/RpiA_transferase-like"/>
</dbReference>
<evidence type="ECO:0000256" key="1">
    <source>
        <dbReference type="ARBA" id="ARBA00023235"/>
    </source>
</evidence>
<evidence type="ECO:0000313" key="3">
    <source>
        <dbReference type="EMBL" id="WGV17219.1"/>
    </source>
</evidence>
<dbReference type="EMBL" id="CP124535">
    <property type="protein sequence ID" value="WGV17219.1"/>
    <property type="molecule type" value="Genomic_DNA"/>
</dbReference>
<comment type="function">
    <text evidence="2">Catalyzes the interconversion of methylthioribose-1-phosphate (MTR-1-P) into methylthioribulose-1-phosphate (MTRu-1-P).</text>
</comment>
<dbReference type="SUPFAM" id="SSF100950">
    <property type="entry name" value="NagB/RpiA/CoA transferase-like"/>
    <property type="match status" value="1"/>
</dbReference>
<feature type="binding site" evidence="2">
    <location>
        <position position="189"/>
    </location>
    <ligand>
        <name>substrate</name>
    </ligand>
</feature>
<feature type="binding site" evidence="2">
    <location>
        <begin position="48"/>
        <end position="50"/>
    </location>
    <ligand>
        <name>substrate</name>
    </ligand>
</feature>
<reference evidence="3 4" key="1">
    <citation type="submission" date="2023-04" db="EMBL/GenBank/DDBJ databases">
        <title>YMD61, complete Genome.</title>
        <authorList>
            <person name="Zhang J."/>
        </authorList>
    </citation>
    <scope>NUCLEOTIDE SEQUENCE [LARGE SCALE GENOMIC DNA]</scope>
    <source>
        <strain evidence="3 4">YMD61</strain>
    </source>
</reference>
<feature type="binding site" evidence="2">
    <location>
        <position position="88"/>
    </location>
    <ligand>
        <name>substrate</name>
    </ligand>
</feature>
<dbReference type="NCBIfam" id="TIGR00524">
    <property type="entry name" value="eIF-2B_rel"/>
    <property type="match status" value="1"/>
</dbReference>
<comment type="catalytic activity">
    <reaction evidence="2">
        <text>5-(methylsulfanyl)-alpha-D-ribose 1-phosphate = 5-(methylsulfanyl)-D-ribulose 1-phosphate</text>
        <dbReference type="Rhea" id="RHEA:19989"/>
        <dbReference type="ChEBI" id="CHEBI:58533"/>
        <dbReference type="ChEBI" id="CHEBI:58548"/>
        <dbReference type="EC" id="5.3.1.23"/>
    </reaction>
</comment>
<sequence>MAFRTMEWVTEGPVLRLLDQRVLPEVVRYRDLATAESVAGAIRDMTVRGAPAIGVSAAFGLVIAARQAGGADLRAVLPAADAVLRAARPTAVNLFWALDRMRALWEAGADAARLEAEALAMEAEDVAVNEAIAAHARAILPQEVTFFHHCNTGALAAVGVGTALGIIRRAHEAGHKVFAYLDETRPRLQGAKLSSFELMEYGVPHAVVVDGASAHIMRKRPVDIAVVGCDRVAANGDTANKIGTYNLALAAQDNGVPFYVACPTSTIDMGTPTGDGIEIEERAEEEVLVVNGASIAPNGARAFNPAFDVTPNRLIAGLITEKGIIRPPFDVNLRALFGG</sequence>
<dbReference type="Proteomes" id="UP001230978">
    <property type="component" value="Chromosome"/>
</dbReference>
<dbReference type="InterPro" id="IPR011559">
    <property type="entry name" value="Initiation_fac_2B_a/b/d"/>
</dbReference>
<accession>A0ABY8Q8L6</accession>
<feature type="site" description="Transition state stabilizer" evidence="2">
    <location>
        <position position="150"/>
    </location>
</feature>
<gene>
    <name evidence="2 3" type="primary">mtnA</name>
    <name evidence="3" type="ORF">QF092_05280</name>
</gene>
<evidence type="ECO:0000256" key="2">
    <source>
        <dbReference type="HAMAP-Rule" id="MF_01678"/>
    </source>
</evidence>
<dbReference type="Pfam" id="PF01008">
    <property type="entry name" value="IF-2B"/>
    <property type="match status" value="1"/>
</dbReference>
<feature type="binding site" evidence="2">
    <location>
        <begin position="240"/>
        <end position="241"/>
    </location>
    <ligand>
        <name>substrate</name>
    </ligand>
</feature>
<dbReference type="InterPro" id="IPR042529">
    <property type="entry name" value="IF_2B-like_C"/>
</dbReference>
<keyword evidence="1 2" id="KW-0413">Isomerase</keyword>
<name>A0ABY8Q8L6_9RHOB</name>
<keyword evidence="2" id="KW-0486">Methionine biosynthesis</keyword>
<dbReference type="Gene3D" id="3.40.50.10470">
    <property type="entry name" value="Translation initiation factor eif-2b, domain 2"/>
    <property type="match status" value="1"/>
</dbReference>
<dbReference type="PANTHER" id="PTHR43475">
    <property type="entry name" value="METHYLTHIORIBOSE-1-PHOSPHATE ISOMERASE"/>
    <property type="match status" value="1"/>
</dbReference>
<dbReference type="InterPro" id="IPR000649">
    <property type="entry name" value="IF-2B-related"/>
</dbReference>
<keyword evidence="4" id="KW-1185">Reference proteome</keyword>
<dbReference type="GO" id="GO:0046523">
    <property type="term" value="F:S-methyl-5-thioribose-1-phosphate isomerase activity"/>
    <property type="evidence" value="ECO:0007669"/>
    <property type="project" value="UniProtKB-EC"/>
</dbReference>
<dbReference type="Gene3D" id="1.20.120.420">
    <property type="entry name" value="translation initiation factor eif-2b, domain 1"/>
    <property type="match status" value="1"/>
</dbReference>
<dbReference type="EC" id="5.3.1.23" evidence="2"/>
<dbReference type="NCBIfam" id="NF004326">
    <property type="entry name" value="PRK05720.1"/>
    <property type="match status" value="1"/>
</dbReference>
<keyword evidence="2" id="KW-0028">Amino-acid biosynthesis</keyword>
<protein>
    <recommendedName>
        <fullName evidence="2">Methylthioribose-1-phosphate isomerase</fullName>
        <shortName evidence="2">M1Pi</shortName>
        <shortName evidence="2">MTR-1-P isomerase</shortName>
        <ecNumber evidence="2">5.3.1.23</ecNumber>
    </recommendedName>
    <alternativeName>
        <fullName evidence="2">S-methyl-5-thioribose-1-phosphate isomerase</fullName>
    </alternativeName>
</protein>
<feature type="active site" description="Proton donor" evidence="2">
    <location>
        <position position="230"/>
    </location>
</feature>
<dbReference type="InterPro" id="IPR005251">
    <property type="entry name" value="IF-M1Pi"/>
</dbReference>
<dbReference type="HAMAP" id="MF_01678">
    <property type="entry name" value="Salvage_MtnA"/>
    <property type="match status" value="1"/>
</dbReference>
<comment type="similarity">
    <text evidence="2">Belongs to the EIF-2B alpha/beta/delta subunits family. MtnA subfamily.</text>
</comment>
<proteinExistence type="inferred from homology"/>
<organism evidence="3 4">
    <name type="scientific">Fuscovulum ytuae</name>
    <dbReference type="NCBI Taxonomy" id="3042299"/>
    <lineage>
        <taxon>Bacteria</taxon>
        <taxon>Pseudomonadati</taxon>
        <taxon>Pseudomonadota</taxon>
        <taxon>Alphaproteobacteria</taxon>
        <taxon>Rhodobacterales</taxon>
        <taxon>Paracoccaceae</taxon>
        <taxon>Fuscovulum</taxon>
    </lineage>
</organism>
<dbReference type="InterPro" id="IPR027363">
    <property type="entry name" value="M1Pi_N"/>
</dbReference>
<dbReference type="NCBIfam" id="TIGR00512">
    <property type="entry name" value="salvage_mtnA"/>
    <property type="match status" value="1"/>
</dbReference>
<comment type="pathway">
    <text evidence="2">Amino-acid biosynthesis; L-methionine biosynthesis via salvage pathway; L-methionine from S-methyl-5-thio-alpha-D-ribose 1-phosphate: step 1/6.</text>
</comment>
<dbReference type="RefSeq" id="WP_281468310.1">
    <property type="nucleotide sequence ID" value="NZ_CP124535.1"/>
</dbReference>
<evidence type="ECO:0000313" key="4">
    <source>
        <dbReference type="Proteomes" id="UP001230978"/>
    </source>
</evidence>